<keyword evidence="5" id="KW-1185">Reference proteome</keyword>
<dbReference type="SUPFAM" id="SSF53850">
    <property type="entry name" value="Periplasmic binding protein-like II"/>
    <property type="match status" value="1"/>
</dbReference>
<comment type="caution">
    <text evidence="4">The sequence shown here is derived from an EMBL/GenBank/DDBJ whole genome shotgun (WGS) entry which is preliminary data.</text>
</comment>
<dbReference type="Gene3D" id="3.40.190.10">
    <property type="entry name" value="Periplasmic binding protein-like II"/>
    <property type="match status" value="2"/>
</dbReference>
<proteinExistence type="predicted"/>
<keyword evidence="1 2" id="KW-0732">Signal</keyword>
<dbReference type="RefSeq" id="WP_243066300.1">
    <property type="nucleotide sequence ID" value="NZ_JAIVFK010000040.1"/>
</dbReference>
<feature type="signal peptide" evidence="2">
    <location>
        <begin position="1"/>
        <end position="25"/>
    </location>
</feature>
<evidence type="ECO:0000256" key="2">
    <source>
        <dbReference type="SAM" id="SignalP"/>
    </source>
</evidence>
<dbReference type="InterPro" id="IPR001638">
    <property type="entry name" value="Solute-binding_3/MltF_N"/>
</dbReference>
<sequence length="285" mass="31393">MRLNWRGLLSAFGLLALLGASPSVAQTMPDLVSRDRLRVCAPPANMPFSDKAQQGFENKIAELVAGELKVPLHYFWMPEGPGFVHNTLLSDMCDLIVGYASESDLVDHSNPYYASTYVLVTRKGGPLDGVNRLSDPRLKNAKLGVIAATPPVDHLMALGVYDHVKSYSLLVDRRYSSPAEDALRDLAAGENDAVILWGPIGGYFAKVAKIPLTVTPLVTDKRPQFIYRIAFGMRRGETDWKEKLNAIIRKRQKDIDAILESYGVPLMPIAAAPIDVGRRERSGPH</sequence>
<feature type="chain" id="PRO_5045287254" evidence="2">
    <location>
        <begin position="26"/>
        <end position="285"/>
    </location>
</feature>
<reference evidence="4" key="1">
    <citation type="journal article" date="2022" name="ISME J.">
        <title>Identification of active gaseous-alkane degraders at natural gas seeps.</title>
        <authorList>
            <person name="Farhan Ul Haque M."/>
            <person name="Hernandez M."/>
            <person name="Crombie A.T."/>
            <person name="Murrell J.C."/>
        </authorList>
    </citation>
    <scope>NUCLEOTIDE SEQUENCE</scope>
    <source>
        <strain evidence="4">PC2</strain>
    </source>
</reference>
<dbReference type="PANTHER" id="PTHR35936:SF17">
    <property type="entry name" value="ARGININE-BINDING EXTRACELLULAR PROTEIN ARTP"/>
    <property type="match status" value="1"/>
</dbReference>
<gene>
    <name evidence="4" type="ORF">K2U94_05805</name>
</gene>
<dbReference type="Pfam" id="PF00497">
    <property type="entry name" value="SBP_bac_3"/>
    <property type="match status" value="1"/>
</dbReference>
<dbReference type="NCBIfam" id="TIGR03871">
    <property type="entry name" value="ABC_peri_MoxJ_2"/>
    <property type="match status" value="1"/>
</dbReference>
<accession>A0ABS9Z5C4</accession>
<evidence type="ECO:0000313" key="4">
    <source>
        <dbReference type="EMBL" id="MCI4682276.1"/>
    </source>
</evidence>
<evidence type="ECO:0000313" key="5">
    <source>
        <dbReference type="Proteomes" id="UP001139104"/>
    </source>
</evidence>
<dbReference type="SMART" id="SM00062">
    <property type="entry name" value="PBPb"/>
    <property type="match status" value="1"/>
</dbReference>
<dbReference type="Proteomes" id="UP001139104">
    <property type="component" value="Unassembled WGS sequence"/>
</dbReference>
<dbReference type="InterPro" id="IPR022448">
    <property type="entry name" value="Quinoprotein_dehydrogenase"/>
</dbReference>
<name>A0ABS9Z5C4_9HYPH</name>
<evidence type="ECO:0000256" key="1">
    <source>
        <dbReference type="ARBA" id="ARBA00022729"/>
    </source>
</evidence>
<dbReference type="EMBL" id="JAIVFP010000001">
    <property type="protein sequence ID" value="MCI4682276.1"/>
    <property type="molecule type" value="Genomic_DNA"/>
</dbReference>
<feature type="domain" description="Solute-binding protein family 3/N-terminal" evidence="3">
    <location>
        <begin position="36"/>
        <end position="266"/>
    </location>
</feature>
<protein>
    <submittedName>
        <fullName evidence="4">Quinoprotein dehydrogenase-associated putative ABC transporter substrate-binding protein</fullName>
    </submittedName>
</protein>
<organism evidence="4 5">
    <name type="scientific">Candidatus Rhodoblastus alkanivorans</name>
    <dbReference type="NCBI Taxonomy" id="2954117"/>
    <lineage>
        <taxon>Bacteria</taxon>
        <taxon>Pseudomonadati</taxon>
        <taxon>Pseudomonadota</taxon>
        <taxon>Alphaproteobacteria</taxon>
        <taxon>Hyphomicrobiales</taxon>
        <taxon>Rhodoblastaceae</taxon>
        <taxon>Rhodoblastus</taxon>
    </lineage>
</organism>
<dbReference type="PANTHER" id="PTHR35936">
    <property type="entry name" value="MEMBRANE-BOUND LYTIC MUREIN TRANSGLYCOSYLASE F"/>
    <property type="match status" value="1"/>
</dbReference>
<evidence type="ECO:0000259" key="3">
    <source>
        <dbReference type="SMART" id="SM00062"/>
    </source>
</evidence>